<evidence type="ECO:0000313" key="3">
    <source>
        <dbReference type="Proteomes" id="UP000465062"/>
    </source>
</evidence>
<evidence type="ECO:0000313" key="2">
    <source>
        <dbReference type="EMBL" id="QHE61523.1"/>
    </source>
</evidence>
<dbReference type="EMBL" id="CP047394">
    <property type="protein sequence ID" value="QHE61523.1"/>
    <property type="molecule type" value="Genomic_DNA"/>
</dbReference>
<protein>
    <submittedName>
        <fullName evidence="2">GNAT family N-acetyltransferase</fullName>
    </submittedName>
</protein>
<evidence type="ECO:0000259" key="1">
    <source>
        <dbReference type="PROSITE" id="PS51186"/>
    </source>
</evidence>
<dbReference type="Pfam" id="PF13508">
    <property type="entry name" value="Acetyltransf_7"/>
    <property type="match status" value="1"/>
</dbReference>
<dbReference type="Proteomes" id="UP000465062">
    <property type="component" value="Chromosome"/>
</dbReference>
<dbReference type="SUPFAM" id="SSF55729">
    <property type="entry name" value="Acyl-CoA N-acyltransferases (Nat)"/>
    <property type="match status" value="1"/>
</dbReference>
<dbReference type="KEGG" id="bvq:FHE72_11195"/>
<dbReference type="PROSITE" id="PS51186">
    <property type="entry name" value="GNAT"/>
    <property type="match status" value="1"/>
</dbReference>
<sequence>MQIRLKNEDLIEIRAYETEDFFNIHTLNREEKWNNLVENMESTKDAWEHSNIAYVAEFNGRVIGYIRGLTDQSVTLFICELLVHADFRGLGIGDAMLKYVHGLFPKTRIEILTNTSSHTYYEQKGYRPFYGFRKTFAEH</sequence>
<accession>A0A6I6URE4</accession>
<name>A0A6I6URE4_9BACI</name>
<dbReference type="CDD" id="cd04301">
    <property type="entry name" value="NAT_SF"/>
    <property type="match status" value="1"/>
</dbReference>
<dbReference type="AlphaFoldDB" id="A0A6I6URE4"/>
<dbReference type="Gene3D" id="3.40.630.30">
    <property type="match status" value="1"/>
</dbReference>
<proteinExistence type="predicted"/>
<dbReference type="RefSeq" id="WP_159361981.1">
    <property type="nucleotide sequence ID" value="NZ_CP047394.1"/>
</dbReference>
<dbReference type="InterPro" id="IPR016181">
    <property type="entry name" value="Acyl_CoA_acyltransferase"/>
</dbReference>
<reference evidence="2 3" key="1">
    <citation type="submission" date="2019-06" db="EMBL/GenBank/DDBJ databases">
        <title>An operon consisting of a P-type ATPase gene and a transcriptional regular gene given the different cadmium resistance in Bacillus vietamensis 151-6 and Bacillus marisflavi 151-25.</title>
        <authorList>
            <person name="Yu X."/>
        </authorList>
    </citation>
    <scope>NUCLEOTIDE SEQUENCE [LARGE SCALE GENOMIC DNA]</scope>
    <source>
        <strain evidence="2 3">151-6</strain>
    </source>
</reference>
<dbReference type="InterPro" id="IPR000182">
    <property type="entry name" value="GNAT_dom"/>
</dbReference>
<keyword evidence="2" id="KW-0808">Transferase</keyword>
<gene>
    <name evidence="2" type="ORF">FHE72_11195</name>
</gene>
<feature type="domain" description="N-acetyltransferase" evidence="1">
    <location>
        <begin position="11"/>
        <end position="139"/>
    </location>
</feature>
<organism evidence="2 3">
    <name type="scientific">Rossellomorea vietnamensis</name>
    <dbReference type="NCBI Taxonomy" id="218284"/>
    <lineage>
        <taxon>Bacteria</taxon>
        <taxon>Bacillati</taxon>
        <taxon>Bacillota</taxon>
        <taxon>Bacilli</taxon>
        <taxon>Bacillales</taxon>
        <taxon>Bacillaceae</taxon>
        <taxon>Rossellomorea</taxon>
    </lineage>
</organism>
<dbReference type="GO" id="GO:0016747">
    <property type="term" value="F:acyltransferase activity, transferring groups other than amino-acyl groups"/>
    <property type="evidence" value="ECO:0007669"/>
    <property type="project" value="InterPro"/>
</dbReference>